<keyword evidence="2" id="KW-1185">Reference proteome</keyword>
<reference evidence="1 2" key="1">
    <citation type="submission" date="2024-04" db="EMBL/GenBank/DDBJ databases">
        <title>Novel species of the genus Ideonella isolated from streams.</title>
        <authorList>
            <person name="Lu H."/>
        </authorList>
    </citation>
    <scope>NUCLEOTIDE SEQUENCE [LARGE SCALE GENOMIC DNA]</scope>
    <source>
        <strain evidence="1 2">DXS22W</strain>
    </source>
</reference>
<dbReference type="Proteomes" id="UP001365405">
    <property type="component" value="Unassembled WGS sequence"/>
</dbReference>
<accession>A0ABU9CG96</accession>
<sequence length="53" mass="5911">MALLLDGPQARQDVPTLLWPTMPQTKAMANLRQRLFRLRRAVGNAPVTDNGPL</sequence>
<organism evidence="1 2">
    <name type="scientific">Pseudaquabacterium inlustre</name>
    <dbReference type="NCBI Taxonomy" id="2984192"/>
    <lineage>
        <taxon>Bacteria</taxon>
        <taxon>Pseudomonadati</taxon>
        <taxon>Pseudomonadota</taxon>
        <taxon>Betaproteobacteria</taxon>
        <taxon>Burkholderiales</taxon>
        <taxon>Sphaerotilaceae</taxon>
        <taxon>Pseudaquabacterium</taxon>
    </lineage>
</organism>
<protein>
    <submittedName>
        <fullName evidence="1">Uncharacterized protein</fullName>
    </submittedName>
</protein>
<comment type="caution">
    <text evidence="1">The sequence shown here is derived from an EMBL/GenBank/DDBJ whole genome shotgun (WGS) entry which is preliminary data.</text>
</comment>
<gene>
    <name evidence="1" type="ORF">AACH10_11650</name>
</gene>
<evidence type="ECO:0000313" key="2">
    <source>
        <dbReference type="Proteomes" id="UP001365405"/>
    </source>
</evidence>
<name>A0ABU9CG96_9BURK</name>
<dbReference type="EMBL" id="JBBUTH010000006">
    <property type="protein sequence ID" value="MEK8050892.1"/>
    <property type="molecule type" value="Genomic_DNA"/>
</dbReference>
<evidence type="ECO:0000313" key="1">
    <source>
        <dbReference type="EMBL" id="MEK8050892.1"/>
    </source>
</evidence>
<dbReference type="RefSeq" id="WP_341410586.1">
    <property type="nucleotide sequence ID" value="NZ_JBBUTH010000006.1"/>
</dbReference>
<proteinExistence type="predicted"/>